<feature type="signal peptide" evidence="1">
    <location>
        <begin position="1"/>
        <end position="26"/>
    </location>
</feature>
<name>A0A2N9G751_FAGSY</name>
<protein>
    <submittedName>
        <fullName evidence="2">Uncharacterized protein</fullName>
    </submittedName>
</protein>
<evidence type="ECO:0000256" key="1">
    <source>
        <dbReference type="SAM" id="SignalP"/>
    </source>
</evidence>
<keyword evidence="1" id="KW-0732">Signal</keyword>
<sequence length="161" mass="17919">MAAPSLNLFLLSCFTTFALLCLTTTAFTTTPTITEPTKPGPPLTKLIPATVSGPYRLMLLKDHIPLASLLEKLKKRAPLRKSRVRKVYLFPGTGTDDVQSGVIEETKAAGKGCEASGCTFDKKVARKKYMNFEALMKQQHHRLRRRVFNPDLVGKLLDLMK</sequence>
<dbReference type="EMBL" id="OIVN01001875">
    <property type="protein sequence ID" value="SPC98467.1"/>
    <property type="molecule type" value="Genomic_DNA"/>
</dbReference>
<evidence type="ECO:0000313" key="2">
    <source>
        <dbReference type="EMBL" id="SPC98467.1"/>
    </source>
</evidence>
<proteinExistence type="predicted"/>
<reference evidence="2" key="1">
    <citation type="submission" date="2018-02" db="EMBL/GenBank/DDBJ databases">
        <authorList>
            <person name="Cohen D.B."/>
            <person name="Kent A.D."/>
        </authorList>
    </citation>
    <scope>NUCLEOTIDE SEQUENCE</scope>
</reference>
<gene>
    <name evidence="2" type="ORF">FSB_LOCUS26349</name>
</gene>
<dbReference type="AlphaFoldDB" id="A0A2N9G751"/>
<feature type="chain" id="PRO_5014763859" evidence="1">
    <location>
        <begin position="27"/>
        <end position="161"/>
    </location>
</feature>
<organism evidence="2">
    <name type="scientific">Fagus sylvatica</name>
    <name type="common">Beechnut</name>
    <dbReference type="NCBI Taxonomy" id="28930"/>
    <lineage>
        <taxon>Eukaryota</taxon>
        <taxon>Viridiplantae</taxon>
        <taxon>Streptophyta</taxon>
        <taxon>Embryophyta</taxon>
        <taxon>Tracheophyta</taxon>
        <taxon>Spermatophyta</taxon>
        <taxon>Magnoliopsida</taxon>
        <taxon>eudicotyledons</taxon>
        <taxon>Gunneridae</taxon>
        <taxon>Pentapetalae</taxon>
        <taxon>rosids</taxon>
        <taxon>fabids</taxon>
        <taxon>Fagales</taxon>
        <taxon>Fagaceae</taxon>
        <taxon>Fagus</taxon>
    </lineage>
</organism>
<accession>A0A2N9G751</accession>